<keyword evidence="16" id="KW-1185">Reference proteome</keyword>
<dbReference type="InterPro" id="IPR001734">
    <property type="entry name" value="Na/solute_symporter"/>
</dbReference>
<evidence type="ECO:0000256" key="3">
    <source>
        <dbReference type="ARBA" id="ARBA00022448"/>
    </source>
</evidence>
<feature type="transmembrane region" description="Helical" evidence="14">
    <location>
        <begin position="493"/>
        <end position="511"/>
    </location>
</feature>
<gene>
    <name evidence="15" type="ORF">GCM10011352_19880</name>
</gene>
<feature type="transmembrane region" description="Helical" evidence="14">
    <location>
        <begin position="6"/>
        <end position="25"/>
    </location>
</feature>
<keyword evidence="4" id="KW-1003">Cell membrane</keyword>
<dbReference type="InterPro" id="IPR050277">
    <property type="entry name" value="Sodium:Solute_Symporter"/>
</dbReference>
<dbReference type="CDD" id="cd10322">
    <property type="entry name" value="SLC5sbd"/>
    <property type="match status" value="1"/>
</dbReference>
<reference evidence="16" key="1">
    <citation type="journal article" date="2019" name="Int. J. Syst. Evol. Microbiol.">
        <title>The Global Catalogue of Microorganisms (GCM) 10K type strain sequencing project: providing services to taxonomists for standard genome sequencing and annotation.</title>
        <authorList>
            <consortium name="The Broad Institute Genomics Platform"/>
            <consortium name="The Broad Institute Genome Sequencing Center for Infectious Disease"/>
            <person name="Wu L."/>
            <person name="Ma J."/>
        </authorList>
    </citation>
    <scope>NUCLEOTIDE SEQUENCE [LARGE SCALE GENOMIC DNA]</scope>
    <source>
        <strain evidence="16">CGMCC 1.15341</strain>
    </source>
</reference>
<keyword evidence="13" id="KW-0175">Coiled coil</keyword>
<name>A0ABQ1KGN0_9GAMM</name>
<feature type="transmembrane region" description="Helical" evidence="14">
    <location>
        <begin position="238"/>
        <end position="257"/>
    </location>
</feature>
<dbReference type="EMBL" id="BMIJ01000004">
    <property type="protein sequence ID" value="GGB93861.1"/>
    <property type="molecule type" value="Genomic_DNA"/>
</dbReference>
<feature type="transmembrane region" description="Helical" evidence="14">
    <location>
        <begin position="60"/>
        <end position="83"/>
    </location>
</feature>
<feature type="transmembrane region" description="Helical" evidence="14">
    <location>
        <begin position="377"/>
        <end position="394"/>
    </location>
</feature>
<dbReference type="InterPro" id="IPR038377">
    <property type="entry name" value="Na/Glc_symporter_sf"/>
</dbReference>
<comment type="similarity">
    <text evidence="2">Belongs to the sodium:solute symporter (SSF) (TC 2.A.21) family.</text>
</comment>
<feature type="transmembrane region" description="Helical" evidence="14">
    <location>
        <begin position="184"/>
        <end position="208"/>
    </location>
</feature>
<sequence length="724" mass="80652">MFSTSLVILTISLYMAFLFAVAQLVEKRPGGRSVFTPYIYALALTVYFTSWGFYGNVGFAASSGLIYLGTEIGSVAAVLFWWYTIRRMVRIKETYHITNIADFISARYNRSQAVAALVALIALLGIPPYIALQLKSIVSTISIILPVSQEDWAGSGLMVMLAMVVFTVLFGARRLDPTERHPGVTLVLALQGLVKIVAILAIGIFVTYGQYEGFGDIFNRIDAAGLERLKSASTSQGAVAAEWVTLIVLGMVAVQCLPRQFHLLVVENSHERDILKAIVIFVAYNVLFDLFVIPIAGAGLLQGLPLAQADEFVLRLPYNAGEDWLTLLVFVGGFSAATGMIIISTMTLSTMATNHLLLPVIESIEALNFLRHHLLQLRWLMIVLIILFSYAFAWSFSGSYMLAAMGTFSFVAVVQFAPAMFGGMIWRGANRIGAVAGLGAGLLVWLYTLVLPAFIRQGWIETTMLDAGPWQVAWLHPEALFGVSTLSPLSHSMFWSLVLNIVCLIIGSWLYSPSKEERTNLVEFLRTLSSGSHVHKGRPTGLEAYIPFQPKYKEAVRLLSRYLPEQHAVREVVQIAELLRTSDKDSITIIELVEFHRMLEMTLSGSIGAASAHRVIETGIGYSEREKRDLQAIYSHIAMELGGPLPIEEPQQRPAQTDDRYSFVNELQQTIERQQQELDDQKSQLERLKQRLEHSDEELFEQRLLVQRLTQELKTLHGLNDGDK</sequence>
<keyword evidence="11" id="KW-0739">Sodium transport</keyword>
<feature type="coiled-coil region" evidence="13">
    <location>
        <begin position="664"/>
        <end position="702"/>
    </location>
</feature>
<comment type="caution">
    <text evidence="15">The sequence shown here is derived from an EMBL/GenBank/DDBJ whole genome shotgun (WGS) entry which is preliminary data.</text>
</comment>
<evidence type="ECO:0000256" key="10">
    <source>
        <dbReference type="ARBA" id="ARBA00023136"/>
    </source>
</evidence>
<evidence type="ECO:0000256" key="8">
    <source>
        <dbReference type="ARBA" id="ARBA00023053"/>
    </source>
</evidence>
<keyword evidence="10 14" id="KW-0472">Membrane</keyword>
<feature type="transmembrane region" description="Helical" evidence="14">
    <location>
        <begin position="433"/>
        <end position="455"/>
    </location>
</feature>
<dbReference type="RefSeq" id="WP_188747847.1">
    <property type="nucleotide sequence ID" value="NZ_BMIJ01000004.1"/>
</dbReference>
<dbReference type="PANTHER" id="PTHR48086:SF3">
    <property type="entry name" value="SODIUM_PROLINE SYMPORTER"/>
    <property type="match status" value="1"/>
</dbReference>
<comment type="catalytic activity">
    <reaction evidence="12">
        <text>L-proline(in) + Na(+)(in) = L-proline(out) + Na(+)(out)</text>
        <dbReference type="Rhea" id="RHEA:28967"/>
        <dbReference type="ChEBI" id="CHEBI:29101"/>
        <dbReference type="ChEBI" id="CHEBI:60039"/>
    </reaction>
</comment>
<comment type="subcellular location">
    <subcellularLocation>
        <location evidence="1">Cell membrane</location>
        <topology evidence="1">Multi-pass membrane protein</topology>
    </subcellularLocation>
</comment>
<keyword evidence="7 14" id="KW-1133">Transmembrane helix</keyword>
<feature type="transmembrane region" description="Helical" evidence="14">
    <location>
        <begin position="152"/>
        <end position="172"/>
    </location>
</feature>
<evidence type="ECO:0008006" key="17">
    <source>
        <dbReference type="Google" id="ProtNLM"/>
    </source>
</evidence>
<evidence type="ECO:0000256" key="14">
    <source>
        <dbReference type="SAM" id="Phobius"/>
    </source>
</evidence>
<keyword evidence="8" id="KW-0915">Sodium</keyword>
<keyword evidence="6" id="KW-0769">Symport</keyword>
<dbReference type="Gene3D" id="1.20.1730.10">
    <property type="entry name" value="Sodium/glucose cotransporter"/>
    <property type="match status" value="1"/>
</dbReference>
<evidence type="ECO:0000313" key="16">
    <source>
        <dbReference type="Proteomes" id="UP000629025"/>
    </source>
</evidence>
<dbReference type="PANTHER" id="PTHR48086">
    <property type="entry name" value="SODIUM/PROLINE SYMPORTER-RELATED"/>
    <property type="match status" value="1"/>
</dbReference>
<evidence type="ECO:0000256" key="7">
    <source>
        <dbReference type="ARBA" id="ARBA00022989"/>
    </source>
</evidence>
<evidence type="ECO:0000256" key="11">
    <source>
        <dbReference type="ARBA" id="ARBA00023201"/>
    </source>
</evidence>
<keyword evidence="5 14" id="KW-0812">Transmembrane</keyword>
<keyword evidence="9" id="KW-0406">Ion transport</keyword>
<feature type="transmembrane region" description="Helical" evidence="14">
    <location>
        <begin position="324"/>
        <end position="343"/>
    </location>
</feature>
<feature type="transmembrane region" description="Helical" evidence="14">
    <location>
        <begin position="113"/>
        <end position="132"/>
    </location>
</feature>
<protein>
    <recommendedName>
        <fullName evidence="17">Na+/proline symporter</fullName>
    </recommendedName>
</protein>
<evidence type="ECO:0000256" key="5">
    <source>
        <dbReference type="ARBA" id="ARBA00022692"/>
    </source>
</evidence>
<evidence type="ECO:0000256" key="13">
    <source>
        <dbReference type="SAM" id="Coils"/>
    </source>
</evidence>
<organism evidence="15 16">
    <name type="scientific">Marinobacterium zhoushanense</name>
    <dbReference type="NCBI Taxonomy" id="1679163"/>
    <lineage>
        <taxon>Bacteria</taxon>
        <taxon>Pseudomonadati</taxon>
        <taxon>Pseudomonadota</taxon>
        <taxon>Gammaproteobacteria</taxon>
        <taxon>Oceanospirillales</taxon>
        <taxon>Oceanospirillaceae</taxon>
        <taxon>Marinobacterium</taxon>
    </lineage>
</organism>
<feature type="transmembrane region" description="Helical" evidence="14">
    <location>
        <begin position="37"/>
        <end position="54"/>
    </location>
</feature>
<feature type="transmembrane region" description="Helical" evidence="14">
    <location>
        <begin position="400"/>
        <end position="421"/>
    </location>
</feature>
<evidence type="ECO:0000256" key="6">
    <source>
        <dbReference type="ARBA" id="ARBA00022847"/>
    </source>
</evidence>
<dbReference type="Proteomes" id="UP000629025">
    <property type="component" value="Unassembled WGS sequence"/>
</dbReference>
<keyword evidence="3" id="KW-0813">Transport</keyword>
<dbReference type="PROSITE" id="PS50283">
    <property type="entry name" value="NA_SOLUT_SYMP_3"/>
    <property type="match status" value="1"/>
</dbReference>
<evidence type="ECO:0000256" key="1">
    <source>
        <dbReference type="ARBA" id="ARBA00004651"/>
    </source>
</evidence>
<evidence type="ECO:0000256" key="12">
    <source>
        <dbReference type="ARBA" id="ARBA00033708"/>
    </source>
</evidence>
<proteinExistence type="inferred from homology"/>
<evidence type="ECO:0000256" key="9">
    <source>
        <dbReference type="ARBA" id="ARBA00023065"/>
    </source>
</evidence>
<evidence type="ECO:0000313" key="15">
    <source>
        <dbReference type="EMBL" id="GGB93861.1"/>
    </source>
</evidence>
<feature type="transmembrane region" description="Helical" evidence="14">
    <location>
        <begin position="278"/>
        <end position="304"/>
    </location>
</feature>
<evidence type="ECO:0000256" key="4">
    <source>
        <dbReference type="ARBA" id="ARBA00022475"/>
    </source>
</evidence>
<accession>A0ABQ1KGN0</accession>
<evidence type="ECO:0000256" key="2">
    <source>
        <dbReference type="ARBA" id="ARBA00006434"/>
    </source>
</evidence>